<gene>
    <name evidence="1" type="ORF">SCALOS_LOCUS2678</name>
</gene>
<name>A0ACA9KR50_9GLOM</name>
<comment type="caution">
    <text evidence="1">The sequence shown here is derived from an EMBL/GenBank/DDBJ whole genome shotgun (WGS) entry which is preliminary data.</text>
</comment>
<feature type="non-terminal residue" evidence="1">
    <location>
        <position position="174"/>
    </location>
</feature>
<reference evidence="1" key="1">
    <citation type="submission" date="2021-06" db="EMBL/GenBank/DDBJ databases">
        <authorList>
            <person name="Kallberg Y."/>
            <person name="Tangrot J."/>
            <person name="Rosling A."/>
        </authorList>
    </citation>
    <scope>NUCLEOTIDE SEQUENCE</scope>
    <source>
        <strain evidence="1">AU212A</strain>
    </source>
</reference>
<evidence type="ECO:0000313" key="2">
    <source>
        <dbReference type="Proteomes" id="UP000789860"/>
    </source>
</evidence>
<proteinExistence type="predicted"/>
<keyword evidence="2" id="KW-1185">Reference proteome</keyword>
<dbReference type="Proteomes" id="UP000789860">
    <property type="component" value="Unassembled WGS sequence"/>
</dbReference>
<organism evidence="1 2">
    <name type="scientific">Scutellospora calospora</name>
    <dbReference type="NCBI Taxonomy" id="85575"/>
    <lineage>
        <taxon>Eukaryota</taxon>
        <taxon>Fungi</taxon>
        <taxon>Fungi incertae sedis</taxon>
        <taxon>Mucoromycota</taxon>
        <taxon>Glomeromycotina</taxon>
        <taxon>Glomeromycetes</taxon>
        <taxon>Diversisporales</taxon>
        <taxon>Gigasporaceae</taxon>
        <taxon>Scutellospora</taxon>
    </lineage>
</organism>
<protein>
    <submittedName>
        <fullName evidence="1">9652_t:CDS:1</fullName>
    </submittedName>
</protein>
<evidence type="ECO:0000313" key="1">
    <source>
        <dbReference type="EMBL" id="CAG8487128.1"/>
    </source>
</evidence>
<dbReference type="EMBL" id="CAJVPM010002481">
    <property type="protein sequence ID" value="CAG8487128.1"/>
    <property type="molecule type" value="Genomic_DNA"/>
</dbReference>
<sequence length="174" mass="20660">MEIISKQKDNLTIANTSDNSTEDTWKWMNTKLVPNNKRDIYWRLQHNALPLGYRIRHIDPNDPGNCPNCRNIVQTPEHFALSCPISQKIWKISTELVASPANLKIPNDFNSIFTDRYTGNIQWRNWINIITIYEIWYWYTQAKWGDSIPDPILELLIKHRLRKELEVLRNKITK</sequence>
<accession>A0ACA9KR50</accession>